<feature type="region of interest" description="Disordered" evidence="7">
    <location>
        <begin position="490"/>
        <end position="541"/>
    </location>
</feature>
<feature type="domain" description="N-terminal Ras-GEF" evidence="10">
    <location>
        <begin position="1171"/>
        <end position="1301"/>
    </location>
</feature>
<feature type="compositionally biased region" description="Basic and acidic residues" evidence="7">
    <location>
        <begin position="867"/>
        <end position="880"/>
    </location>
</feature>
<dbReference type="Pfam" id="PF00618">
    <property type="entry name" value="RasGEF_N"/>
    <property type="match status" value="1"/>
</dbReference>
<dbReference type="GO" id="GO:0051301">
    <property type="term" value="P:cell division"/>
    <property type="evidence" value="ECO:0007669"/>
    <property type="project" value="UniProtKB-KW"/>
</dbReference>
<feature type="compositionally biased region" description="Polar residues" evidence="7">
    <location>
        <begin position="292"/>
        <end position="302"/>
    </location>
</feature>
<evidence type="ECO:0000259" key="8">
    <source>
        <dbReference type="PROSITE" id="PS50002"/>
    </source>
</evidence>
<keyword evidence="4" id="KW-0131">Cell cycle</keyword>
<dbReference type="InterPro" id="IPR036964">
    <property type="entry name" value="RASGEF_cat_dom_sf"/>
</dbReference>
<feature type="region of interest" description="Disordered" evidence="7">
    <location>
        <begin position="1"/>
        <end position="43"/>
    </location>
</feature>
<dbReference type="PROSITE" id="PS50212">
    <property type="entry name" value="RASGEF_NTER"/>
    <property type="match status" value="1"/>
</dbReference>
<feature type="compositionally biased region" description="Basic and acidic residues" evidence="7">
    <location>
        <begin position="503"/>
        <end position="515"/>
    </location>
</feature>
<dbReference type="GO" id="GO:0007265">
    <property type="term" value="P:Ras protein signal transduction"/>
    <property type="evidence" value="ECO:0007669"/>
    <property type="project" value="TreeGrafter"/>
</dbReference>
<dbReference type="SMART" id="SM00147">
    <property type="entry name" value="RasGEF"/>
    <property type="match status" value="1"/>
</dbReference>
<feature type="compositionally biased region" description="Low complexity" evidence="7">
    <location>
        <begin position="522"/>
        <end position="532"/>
    </location>
</feature>
<dbReference type="InterPro" id="IPR001452">
    <property type="entry name" value="SH3_domain"/>
</dbReference>
<feature type="region of interest" description="Disordered" evidence="7">
    <location>
        <begin position="253"/>
        <end position="302"/>
    </location>
</feature>
<dbReference type="Gene3D" id="1.20.870.10">
    <property type="entry name" value="Son of sevenless (SoS) protein Chain: S domain 1"/>
    <property type="match status" value="1"/>
</dbReference>
<dbReference type="Pfam" id="PF00617">
    <property type="entry name" value="RasGEF"/>
    <property type="match status" value="1"/>
</dbReference>
<dbReference type="SUPFAM" id="SSF48366">
    <property type="entry name" value="Ras GEF"/>
    <property type="match status" value="1"/>
</dbReference>
<dbReference type="OrthoDB" id="546434at2759"/>
<dbReference type="InterPro" id="IPR019804">
    <property type="entry name" value="Ras_G-nucl-exch_fac_CS"/>
</dbReference>
<dbReference type="SMART" id="SM00326">
    <property type="entry name" value="SH3"/>
    <property type="match status" value="1"/>
</dbReference>
<keyword evidence="1 6" id="KW-0728">SH3 domain</keyword>
<sequence>MSSPRVSPSDEHGLPKVASAKVSGENVGTTSDGSSEGRNDSSATNLASRCASISLSTVGSASGSAGGSTKPIDVVVANYDYLPSRKSQLRLYAGEVVYVMGKHESGWWDGVTISNRPTPRCVRGWFPHNFTKPCRDRRHNAALLGKTSNQRQATRSGGNSRKNSAAAPTAAAAAAVHMALGSSASSQTQQSRNQAHGQNEARGLAHSIDFATGSTSEPTLSRSVSHSPSPPPHLKLDYRLDMRTNDAGNKYARRVSLSSATASAPPAPMGSGNTHTKAKSRSKSPFRAGVTDTPSGVENWTGSNQQQLLPRQPRPLQQLQIDPLQRLNSFEDDRRRRSQVGTDKMTVLSPEEVEMIFNNINDNSPPLWTPVATTEGKVLYYNRDHDVYCSSLPFLQLPELSIKSIFSDHDWYVDLNERTIGQDRKVLDQSRKNSIETWQKNQVQDQGTRPTVNARNSSNYVRAAQGSRRPSVDEKSKNFIAATLLSENGAGTGIKSATSNTDSRNDESSTKKNGADFEDNGDNNQFDQNGENYINQTNSDNHPNNDIGTEWWQKSAPAALRSKDELFFHHKSDIRTWAELRDTTLYYARKAYACFFNNDYQGFNRSLEMASKYVIYHHNACRLLKSEIIKNNAKKGVKRLLRQLLASASAISINGSLFFCSPQRYDISFYPSLDNAHKSSIVSSGTAVQDPLRVSISTINPLRQGADAKLSIGNEEFFFSEDLAPAEADQKDDGDKRFGSVMSAYTIQAHSTAVDENSNLSIQALFRSVDSDFSHFMKSISDLYDIMKSCCTDGVLPQLLTRFFRDCFSGGAWTSTFQDDPADLSPRNSFTAFGSVHDPFSRASNVYGSVSSKTNTINSSALSKGSADYDKSTSQRESAKSKPLRKNKYPLTDETLNYMKKKIEYFTSVSLQSYEVLLEQKASRKRNLEISANCHRELSHCVSIIDLLENLDLRFFQNMKNLGFKTGLDQDSEELRQHAMTACASLLMEFFDVKQALYDATVRKVMDIQNLTLEDPFVFCSMAGDQSYESGEPLVKIKENVLSPEKLADAYCSRFISEDVELNNIIFFDSDAVLKATQITFLAVIDSAYQSVEQLMQERENILNYAARMMKYDLIGELMSGEQENRYMDAEGNFADSEIEHIGPRDFGKSQTIDVPWYLDSEHEFSLLYDHQGSIKGGSKGALLEHLTSHQTIDASFNIAMLLSFRSIFTTSEFLHALVERYHLYPPEGLSFEEYSAWIEKKSNLVKARVVNIMKTLFSQYWTPAYYEPGIDDLVSFAQLATAQNVQGAPALLTELKNRLSLKGNLKNFIPEAIKFDESGHNYGGSALNVKTPTTTSVEPGAGYGFRMRKLKLLDVDPQTFAKQLTTKEHFLYSKITPFGCLDRIWGKRYCKFGGSEDISNFISIANSLTNYVSFAIVKHANVKKRAKIIQHFIYIAEHTYELNNFSSMTAIISALYSSPIFRLKKTWEIVPPQSKKALENLNTLMDPAKNFYTYRNWLKNVNDVPCVPFLGVYLSDLTFVAEGNPDYLHRSMDIINFSKRLRIVGILREIASYQNIRYKFKRYDDIQAFIEESIKNVPNIEKQYEQSLRIEPRADISAGLSSTSNISKANVGKKLEKRSRFIKNRKRLTK</sequence>
<protein>
    <submittedName>
        <fullName evidence="11">LAME_0H03422g1_1</fullName>
    </submittedName>
</protein>
<evidence type="ECO:0000256" key="7">
    <source>
        <dbReference type="SAM" id="MobiDB-lite"/>
    </source>
</evidence>
<accession>A0A1G4KDR1</accession>
<dbReference type="InterPro" id="IPR036028">
    <property type="entry name" value="SH3-like_dom_sf"/>
</dbReference>
<evidence type="ECO:0000256" key="3">
    <source>
        <dbReference type="ARBA" id="ARBA00022658"/>
    </source>
</evidence>
<dbReference type="PROSITE" id="PS50002">
    <property type="entry name" value="SH3"/>
    <property type="match status" value="1"/>
</dbReference>
<evidence type="ECO:0000256" key="6">
    <source>
        <dbReference type="PROSITE-ProRule" id="PRU00192"/>
    </source>
</evidence>
<dbReference type="InterPro" id="IPR008937">
    <property type="entry name" value="Ras-like_GEF"/>
</dbReference>
<dbReference type="CDD" id="cd11883">
    <property type="entry name" value="SH3_Sdc25"/>
    <property type="match status" value="1"/>
</dbReference>
<dbReference type="Proteomes" id="UP000191144">
    <property type="component" value="Chromosome H"/>
</dbReference>
<feature type="compositionally biased region" description="Polar residues" evidence="7">
    <location>
        <begin position="146"/>
        <end position="159"/>
    </location>
</feature>
<dbReference type="PROSITE" id="PS50009">
    <property type="entry name" value="RASGEF_CAT"/>
    <property type="match status" value="1"/>
</dbReference>
<feature type="compositionally biased region" description="Polar residues" evidence="7">
    <location>
        <begin position="437"/>
        <end position="460"/>
    </location>
</feature>
<dbReference type="InterPro" id="IPR023578">
    <property type="entry name" value="Ras_GEF_dom_sf"/>
</dbReference>
<keyword evidence="3 5" id="KW-0344">Guanine-nucleotide releasing factor</keyword>
<dbReference type="PROSITE" id="PS00720">
    <property type="entry name" value="RASGEF"/>
    <property type="match status" value="1"/>
</dbReference>
<dbReference type="SUPFAM" id="SSF50044">
    <property type="entry name" value="SH3-domain"/>
    <property type="match status" value="1"/>
</dbReference>
<reference evidence="12" key="1">
    <citation type="submission" date="2016-03" db="EMBL/GenBank/DDBJ databases">
        <authorList>
            <person name="Devillers Hugo."/>
        </authorList>
    </citation>
    <scope>NUCLEOTIDE SEQUENCE [LARGE SCALE GENOMIC DNA]</scope>
</reference>
<evidence type="ECO:0000313" key="11">
    <source>
        <dbReference type="EMBL" id="SCV02619.1"/>
    </source>
</evidence>
<dbReference type="Pfam" id="PF00018">
    <property type="entry name" value="SH3_1"/>
    <property type="match status" value="1"/>
</dbReference>
<dbReference type="CDD" id="cd00155">
    <property type="entry name" value="RasGEF"/>
    <property type="match status" value="1"/>
</dbReference>
<name>A0A1G4KDR1_9SACH</name>
<feature type="region of interest" description="Disordered" evidence="7">
    <location>
        <begin position="437"/>
        <end position="475"/>
    </location>
</feature>
<dbReference type="SMART" id="SM00229">
    <property type="entry name" value="RasGEFN"/>
    <property type="match status" value="1"/>
</dbReference>
<evidence type="ECO:0000256" key="5">
    <source>
        <dbReference type="PROSITE-ProRule" id="PRU00168"/>
    </source>
</evidence>
<dbReference type="CDD" id="cd06224">
    <property type="entry name" value="REM"/>
    <property type="match status" value="1"/>
</dbReference>
<dbReference type="Gene3D" id="2.30.30.40">
    <property type="entry name" value="SH3 Domains"/>
    <property type="match status" value="1"/>
</dbReference>
<dbReference type="PANTHER" id="PTHR23113">
    <property type="entry name" value="GUANINE NUCLEOTIDE EXCHANGE FACTOR"/>
    <property type="match status" value="1"/>
</dbReference>
<dbReference type="InterPro" id="IPR000651">
    <property type="entry name" value="Ras-like_Gua-exchang_fac_N"/>
</dbReference>
<dbReference type="Gene3D" id="1.10.840.10">
    <property type="entry name" value="Ras guanine-nucleotide exchange factors catalytic domain"/>
    <property type="match status" value="1"/>
</dbReference>
<evidence type="ECO:0000259" key="10">
    <source>
        <dbReference type="PROSITE" id="PS50212"/>
    </source>
</evidence>
<feature type="compositionally biased region" description="Low complexity" evidence="7">
    <location>
        <begin position="218"/>
        <end position="227"/>
    </location>
</feature>
<feature type="compositionally biased region" description="Low complexity" evidence="7">
    <location>
        <begin position="160"/>
        <end position="184"/>
    </location>
</feature>
<feature type="compositionally biased region" description="Polar residues" evidence="7">
    <location>
        <begin position="185"/>
        <end position="197"/>
    </location>
</feature>
<feature type="domain" description="SH3" evidence="8">
    <location>
        <begin position="70"/>
        <end position="136"/>
    </location>
</feature>
<organism evidence="11 12">
    <name type="scientific">Lachancea meyersii CBS 8951</name>
    <dbReference type="NCBI Taxonomy" id="1266667"/>
    <lineage>
        <taxon>Eukaryota</taxon>
        <taxon>Fungi</taxon>
        <taxon>Dikarya</taxon>
        <taxon>Ascomycota</taxon>
        <taxon>Saccharomycotina</taxon>
        <taxon>Saccharomycetes</taxon>
        <taxon>Saccharomycetales</taxon>
        <taxon>Saccharomycetaceae</taxon>
        <taxon>Lachancea</taxon>
    </lineage>
</organism>
<dbReference type="InterPro" id="IPR001895">
    <property type="entry name" value="RASGEF_cat_dom"/>
</dbReference>
<dbReference type="GO" id="GO:0005085">
    <property type="term" value="F:guanyl-nucleotide exchange factor activity"/>
    <property type="evidence" value="ECO:0007669"/>
    <property type="project" value="UniProtKB-KW"/>
</dbReference>
<dbReference type="PANTHER" id="PTHR23113:SF368">
    <property type="entry name" value="CELL DIVISION CONTROL PROTEIN 25"/>
    <property type="match status" value="1"/>
</dbReference>
<evidence type="ECO:0000256" key="1">
    <source>
        <dbReference type="ARBA" id="ARBA00022443"/>
    </source>
</evidence>
<evidence type="ECO:0000256" key="4">
    <source>
        <dbReference type="ARBA" id="ARBA00023306"/>
    </source>
</evidence>
<evidence type="ECO:0000313" key="12">
    <source>
        <dbReference type="Proteomes" id="UP000191144"/>
    </source>
</evidence>
<feature type="compositionally biased region" description="Polar residues" evidence="7">
    <location>
        <begin position="26"/>
        <end position="43"/>
    </location>
</feature>
<feature type="region of interest" description="Disordered" evidence="7">
    <location>
        <begin position="142"/>
        <end position="239"/>
    </location>
</feature>
<keyword evidence="2" id="KW-0132">Cell division</keyword>
<keyword evidence="12" id="KW-1185">Reference proteome</keyword>
<gene>
    <name evidence="11" type="ORF">LAME_0H03422G</name>
</gene>
<proteinExistence type="predicted"/>
<evidence type="ECO:0000259" key="9">
    <source>
        <dbReference type="PROSITE" id="PS50009"/>
    </source>
</evidence>
<evidence type="ECO:0000256" key="2">
    <source>
        <dbReference type="ARBA" id="ARBA00022618"/>
    </source>
</evidence>
<dbReference type="EMBL" id="LT598480">
    <property type="protein sequence ID" value="SCV02619.1"/>
    <property type="molecule type" value="Genomic_DNA"/>
</dbReference>
<feature type="domain" description="Ras-GEF" evidence="9">
    <location>
        <begin position="1357"/>
        <end position="1594"/>
    </location>
</feature>
<dbReference type="GO" id="GO:0005886">
    <property type="term" value="C:plasma membrane"/>
    <property type="evidence" value="ECO:0007669"/>
    <property type="project" value="TreeGrafter"/>
</dbReference>
<feature type="region of interest" description="Disordered" evidence="7">
    <location>
        <begin position="861"/>
        <end position="886"/>
    </location>
</feature>